<dbReference type="InterPro" id="IPR029044">
    <property type="entry name" value="Nucleotide-diphossugar_trans"/>
</dbReference>
<evidence type="ECO:0000313" key="3">
    <source>
        <dbReference type="Proteomes" id="UP000251072"/>
    </source>
</evidence>
<sequence length="289" mass="32876">MMNSIYQYLRAIHRRLRKGIKTRLNPEISQRKVRAFIKAKRDTSKSVALPAISPSIAIVIPCYGHAPFLKEMFESIKQQTRAPDQVIFVLDHSPDTSAEIITRLVQNFQSQTSSQFIVLHNEKNMGQAASLNRGIEYSTCDLIMILNDDDYLMHDCIETAIQLLGKYPQAALLGGHSLHFSSEQLVNTPKVIQSIYKLEDIQIDLRTPQKVLGYRGYNDINMTHSGSCFYKSAWQAIGGYYPDKSMRLVHFSDRDFQIRMNAIFPVILSNITPLSCWRNDSSVDQGVNS</sequence>
<keyword evidence="3" id="KW-1185">Reference proteome</keyword>
<reference evidence="2 3" key="1">
    <citation type="submission" date="2018-06" db="EMBL/GenBank/DDBJ databases">
        <title>Genome of strain Polynucleobacter sp. FUKU-NW-11.</title>
        <authorList>
            <person name="Hahn M.W."/>
        </authorList>
    </citation>
    <scope>NUCLEOTIDE SEQUENCE [LARGE SCALE GENOMIC DNA]</scope>
    <source>
        <strain evidence="3">FUKU-NW11</strain>
    </source>
</reference>
<evidence type="ECO:0000313" key="2">
    <source>
        <dbReference type="EMBL" id="RAZ43877.1"/>
    </source>
</evidence>
<dbReference type="EMBL" id="QMCH01000001">
    <property type="protein sequence ID" value="RAZ43877.1"/>
    <property type="molecule type" value="Genomic_DNA"/>
</dbReference>
<dbReference type="Pfam" id="PF00535">
    <property type="entry name" value="Glycos_transf_2"/>
    <property type="match status" value="1"/>
</dbReference>
<accession>A0ABX9FCA7</accession>
<dbReference type="PANTHER" id="PTHR43685:SF11">
    <property type="entry name" value="GLYCOSYLTRANSFERASE TAGX-RELATED"/>
    <property type="match status" value="1"/>
</dbReference>
<gene>
    <name evidence="2" type="ORF">DP176_02600</name>
</gene>
<dbReference type="SUPFAM" id="SSF53448">
    <property type="entry name" value="Nucleotide-diphospho-sugar transferases"/>
    <property type="match status" value="1"/>
</dbReference>
<evidence type="ECO:0000259" key="1">
    <source>
        <dbReference type="Pfam" id="PF00535"/>
    </source>
</evidence>
<organism evidence="2 3">
    <name type="scientific">Polynucleobacter paneuropaeus</name>
    <dbReference type="NCBI Taxonomy" id="2527775"/>
    <lineage>
        <taxon>Bacteria</taxon>
        <taxon>Pseudomonadati</taxon>
        <taxon>Pseudomonadota</taxon>
        <taxon>Betaproteobacteria</taxon>
        <taxon>Burkholderiales</taxon>
        <taxon>Burkholderiaceae</taxon>
        <taxon>Polynucleobacter</taxon>
    </lineage>
</organism>
<dbReference type="InterPro" id="IPR001173">
    <property type="entry name" value="Glyco_trans_2-like"/>
</dbReference>
<protein>
    <recommendedName>
        <fullName evidence="1">Glycosyltransferase 2-like domain-containing protein</fullName>
    </recommendedName>
</protein>
<dbReference type="PANTHER" id="PTHR43685">
    <property type="entry name" value="GLYCOSYLTRANSFERASE"/>
    <property type="match status" value="1"/>
</dbReference>
<dbReference type="InterPro" id="IPR050834">
    <property type="entry name" value="Glycosyltransf_2"/>
</dbReference>
<dbReference type="Proteomes" id="UP000251072">
    <property type="component" value="Unassembled WGS sequence"/>
</dbReference>
<comment type="caution">
    <text evidence="2">The sequence shown here is derived from an EMBL/GenBank/DDBJ whole genome shotgun (WGS) entry which is preliminary data.</text>
</comment>
<dbReference type="RefSeq" id="WP_112237167.1">
    <property type="nucleotide sequence ID" value="NZ_QMCH01000001.1"/>
</dbReference>
<feature type="domain" description="Glycosyltransferase 2-like" evidence="1">
    <location>
        <begin position="58"/>
        <end position="191"/>
    </location>
</feature>
<dbReference type="Gene3D" id="3.90.550.10">
    <property type="entry name" value="Spore Coat Polysaccharide Biosynthesis Protein SpsA, Chain A"/>
    <property type="match status" value="1"/>
</dbReference>
<dbReference type="CDD" id="cd00761">
    <property type="entry name" value="Glyco_tranf_GTA_type"/>
    <property type="match status" value="1"/>
</dbReference>
<proteinExistence type="predicted"/>
<name>A0ABX9FCA7_9BURK</name>